<dbReference type="AlphaFoldDB" id="A0A098VQQ9"/>
<dbReference type="Pfam" id="PF01193">
    <property type="entry name" value="RNA_pol_L"/>
    <property type="match status" value="1"/>
</dbReference>
<evidence type="ECO:0000313" key="4">
    <source>
        <dbReference type="EMBL" id="KGG51295.1"/>
    </source>
</evidence>
<organism evidence="4 5">
    <name type="scientific">Mitosporidium daphniae</name>
    <dbReference type="NCBI Taxonomy" id="1485682"/>
    <lineage>
        <taxon>Eukaryota</taxon>
        <taxon>Fungi</taxon>
        <taxon>Fungi incertae sedis</taxon>
        <taxon>Microsporidia</taxon>
        <taxon>Mitosporidium</taxon>
    </lineage>
</organism>
<dbReference type="PANTHER" id="PTHR11800">
    <property type="entry name" value="DNA-DIRECTED RNA POLYMERASE"/>
    <property type="match status" value="1"/>
</dbReference>
<dbReference type="Proteomes" id="UP000029725">
    <property type="component" value="Unassembled WGS sequence"/>
</dbReference>
<dbReference type="OrthoDB" id="270173at2759"/>
<dbReference type="GO" id="GO:0005736">
    <property type="term" value="C:RNA polymerase I complex"/>
    <property type="evidence" value="ECO:0007669"/>
    <property type="project" value="TreeGrafter"/>
</dbReference>
<dbReference type="InterPro" id="IPR036603">
    <property type="entry name" value="RBP11-like"/>
</dbReference>
<dbReference type="GO" id="GO:0003899">
    <property type="term" value="F:DNA-directed RNA polymerase activity"/>
    <property type="evidence" value="ECO:0007669"/>
    <property type="project" value="InterPro"/>
</dbReference>
<dbReference type="SUPFAM" id="SSF56553">
    <property type="entry name" value="Insert subdomain of RNA polymerase alpha subunit"/>
    <property type="match status" value="1"/>
</dbReference>
<accession>A0A098VQQ9</accession>
<evidence type="ECO:0000313" key="5">
    <source>
        <dbReference type="Proteomes" id="UP000029725"/>
    </source>
</evidence>
<feature type="domain" description="DNA-directed RNA polymerase RpoA/D/Rpb3-type" evidence="3">
    <location>
        <begin position="5"/>
        <end position="176"/>
    </location>
</feature>
<dbReference type="VEuPathDB" id="MicrosporidiaDB:DI09_3p570"/>
<gene>
    <name evidence="4" type="ORF">DI09_3p570</name>
</gene>
<dbReference type="SMART" id="SM00662">
    <property type="entry name" value="RPOLD"/>
    <property type="match status" value="1"/>
</dbReference>
<dbReference type="InterPro" id="IPR050518">
    <property type="entry name" value="Rpo3/RPB3_RNA_Pol_subunit"/>
</dbReference>
<reference evidence="4 5" key="1">
    <citation type="submission" date="2014-04" db="EMBL/GenBank/DDBJ databases">
        <title>A new species of microsporidia sheds light on the evolution of extreme parasitism.</title>
        <authorList>
            <person name="Haag K.L."/>
            <person name="James T.Y."/>
            <person name="Larsson R."/>
            <person name="Schaer T.M."/>
            <person name="Refardt D."/>
            <person name="Pombert J.-F."/>
            <person name="Ebert D."/>
        </authorList>
    </citation>
    <scope>NUCLEOTIDE SEQUENCE [LARGE SCALE GENOMIC DNA]</scope>
    <source>
        <strain evidence="4 5">UGP3</strain>
        <tissue evidence="4">Spores</tissue>
    </source>
</reference>
<dbReference type="GO" id="GO:0005666">
    <property type="term" value="C:RNA polymerase III complex"/>
    <property type="evidence" value="ECO:0007669"/>
    <property type="project" value="TreeGrafter"/>
</dbReference>
<dbReference type="EMBL" id="JMKJ01000333">
    <property type="protein sequence ID" value="KGG51295.1"/>
    <property type="molecule type" value="Genomic_DNA"/>
</dbReference>
<keyword evidence="5" id="KW-1185">Reference proteome</keyword>
<dbReference type="RefSeq" id="XP_013237722.1">
    <property type="nucleotide sequence ID" value="XM_013382268.1"/>
</dbReference>
<evidence type="ECO:0000256" key="1">
    <source>
        <dbReference type="ARBA" id="ARBA00022478"/>
    </source>
</evidence>
<dbReference type="InterPro" id="IPR011262">
    <property type="entry name" value="DNA-dir_RNA_pol_insert"/>
</dbReference>
<dbReference type="Gene3D" id="3.30.70.20">
    <property type="match status" value="1"/>
</dbReference>
<evidence type="ECO:0000256" key="2">
    <source>
        <dbReference type="ARBA" id="ARBA00023163"/>
    </source>
</evidence>
<protein>
    <recommendedName>
        <fullName evidence="3">DNA-directed RNA polymerase RpoA/D/Rpb3-type domain-containing protein</fullName>
    </recommendedName>
</protein>
<dbReference type="InterPro" id="IPR036643">
    <property type="entry name" value="RNApol_insert_sf"/>
</dbReference>
<dbReference type="PANTHER" id="PTHR11800:SF13">
    <property type="entry name" value="DNA-DIRECTED RNA POLYMERASES I AND III SUBUNIT RPAC1"/>
    <property type="match status" value="1"/>
</dbReference>
<proteinExistence type="predicted"/>
<dbReference type="GO" id="GO:0055029">
    <property type="term" value="C:nuclear DNA-directed RNA polymerase complex"/>
    <property type="evidence" value="ECO:0007669"/>
    <property type="project" value="UniProtKB-ARBA"/>
</dbReference>
<dbReference type="GO" id="GO:0046983">
    <property type="term" value="F:protein dimerization activity"/>
    <property type="evidence" value="ECO:0007669"/>
    <property type="project" value="InterPro"/>
</dbReference>
<dbReference type="InterPro" id="IPR011263">
    <property type="entry name" value="DNA-dir_RNA_pol_RpoA/D/Rpb3"/>
</dbReference>
<dbReference type="Gene3D" id="3.30.1360.10">
    <property type="entry name" value="RNA polymerase, RBP11-like subunit"/>
    <property type="match status" value="1"/>
</dbReference>
<dbReference type="GeneID" id="25259858"/>
<dbReference type="Pfam" id="PF01000">
    <property type="entry name" value="RNA_pol_A_bac"/>
    <property type="match status" value="1"/>
</dbReference>
<keyword evidence="2" id="KW-0804">Transcription</keyword>
<keyword evidence="1" id="KW-0240">DNA-directed RNA polymerase</keyword>
<dbReference type="Gene3D" id="2.170.120.12">
    <property type="entry name" value="DNA-directed RNA polymerase, insert domain"/>
    <property type="match status" value="1"/>
</dbReference>
<evidence type="ECO:0000259" key="3">
    <source>
        <dbReference type="SMART" id="SM00662"/>
    </source>
</evidence>
<sequence>MLQWIPQGNQGTEFQDSPVRPVHPDILIAKLRPGQELDLELHCEKNLGKEHAKWSPVATATYRLLPVINITSPIEEEKGKENGLVEKFISCFPPGVIAKTAVNGQKSMRAVVENPRLDTMTREVLRHPEFAHKVELGRRRDYFIFNIESTGILSPYVLVNEALDVLAKKSDALLTALDALRC</sequence>
<dbReference type="SUPFAM" id="SSF55257">
    <property type="entry name" value="RBP11-like subunits of RNA polymerase"/>
    <property type="match status" value="1"/>
</dbReference>
<comment type="caution">
    <text evidence="4">The sequence shown here is derived from an EMBL/GenBank/DDBJ whole genome shotgun (WGS) entry which is preliminary data.</text>
</comment>
<dbReference type="GO" id="GO:0006351">
    <property type="term" value="P:DNA-templated transcription"/>
    <property type="evidence" value="ECO:0007669"/>
    <property type="project" value="InterPro"/>
</dbReference>
<name>A0A098VQQ9_9MICR</name>
<dbReference type="HOGENOM" id="CLU_038421_0_2_1"/>